<evidence type="ECO:0000256" key="2">
    <source>
        <dbReference type="ARBA" id="ARBA00022729"/>
    </source>
</evidence>
<sequence length="221" mass="24631">MKRNTIFVTALVLLAILFTGGAYLYRSQQAEAAVRLAAKNRESLVRFHSPSLGRIDAPVHIVEFFDPACETCAAFFPLVKQIMAANRDDIRLTVRYAPFHQGSDEVVKALEASRKQGRYWQAFEALVASQPAWVQHHQARPDLVWPYLARAGLDTARLQTDMQSPEIARAVAQDVADAQSLDVRKTPEFFVNGRPLPSFGIEQLRTLVDEELAAARKAKAG</sequence>
<evidence type="ECO:0000313" key="8">
    <source>
        <dbReference type="Proteomes" id="UP000521868"/>
    </source>
</evidence>
<evidence type="ECO:0000259" key="6">
    <source>
        <dbReference type="PROSITE" id="PS51352"/>
    </source>
</evidence>
<proteinExistence type="inferred from homology"/>
<evidence type="ECO:0000256" key="1">
    <source>
        <dbReference type="ARBA" id="ARBA00005791"/>
    </source>
</evidence>
<keyword evidence="5" id="KW-0676">Redox-active center</keyword>
<dbReference type="Pfam" id="PF13462">
    <property type="entry name" value="Thioredoxin_4"/>
    <property type="match status" value="1"/>
</dbReference>
<feature type="domain" description="Thioredoxin" evidence="6">
    <location>
        <begin position="27"/>
        <end position="213"/>
    </location>
</feature>
<name>A0A7X6I7U3_9BURK</name>
<keyword evidence="3" id="KW-0560">Oxidoreductase</keyword>
<protein>
    <submittedName>
        <fullName evidence="7">Thioredoxin domain-containing protein</fullName>
    </submittedName>
</protein>
<dbReference type="PANTHER" id="PTHR13887:SF14">
    <property type="entry name" value="DISULFIDE BOND FORMATION PROTEIN D"/>
    <property type="match status" value="1"/>
</dbReference>
<comment type="caution">
    <text evidence="7">The sequence shown here is derived from an EMBL/GenBank/DDBJ whole genome shotgun (WGS) entry which is preliminary data.</text>
</comment>
<dbReference type="GO" id="GO:0016491">
    <property type="term" value="F:oxidoreductase activity"/>
    <property type="evidence" value="ECO:0007669"/>
    <property type="project" value="UniProtKB-KW"/>
</dbReference>
<dbReference type="Proteomes" id="UP000521868">
    <property type="component" value="Unassembled WGS sequence"/>
</dbReference>
<gene>
    <name evidence="7" type="ORF">RAMLITH_17310</name>
</gene>
<dbReference type="AlphaFoldDB" id="A0A7X6I7U3"/>
<comment type="similarity">
    <text evidence="1">Belongs to the thioredoxin family. DsbA subfamily.</text>
</comment>
<dbReference type="PANTHER" id="PTHR13887">
    <property type="entry name" value="GLUTATHIONE S-TRANSFERASE KAPPA"/>
    <property type="match status" value="1"/>
</dbReference>
<keyword evidence="2" id="KW-0732">Signal</keyword>
<evidence type="ECO:0000313" key="7">
    <source>
        <dbReference type="EMBL" id="NKE67584.1"/>
    </source>
</evidence>
<evidence type="ECO:0000256" key="5">
    <source>
        <dbReference type="ARBA" id="ARBA00023284"/>
    </source>
</evidence>
<keyword evidence="4" id="KW-1015">Disulfide bond</keyword>
<dbReference type="Gene3D" id="3.40.30.10">
    <property type="entry name" value="Glutaredoxin"/>
    <property type="match status" value="1"/>
</dbReference>
<dbReference type="RefSeq" id="WP_168108697.1">
    <property type="nucleotide sequence ID" value="NZ_VTOX01000006.1"/>
</dbReference>
<reference evidence="7 8" key="1">
    <citation type="journal article" date="2020" name="Nature">
        <title>Bacterial chemolithoautotrophy via manganese oxidation.</title>
        <authorList>
            <person name="Yu H."/>
            <person name="Leadbetter J.R."/>
        </authorList>
    </citation>
    <scope>NUCLEOTIDE SEQUENCE [LARGE SCALE GENOMIC DNA]</scope>
    <source>
        <strain evidence="7 8">RBP-1</strain>
    </source>
</reference>
<dbReference type="SUPFAM" id="SSF52833">
    <property type="entry name" value="Thioredoxin-like"/>
    <property type="match status" value="1"/>
</dbReference>
<dbReference type="PROSITE" id="PS51352">
    <property type="entry name" value="THIOREDOXIN_2"/>
    <property type="match status" value="1"/>
</dbReference>
<dbReference type="InterPro" id="IPR013766">
    <property type="entry name" value="Thioredoxin_domain"/>
</dbReference>
<dbReference type="InterPro" id="IPR036249">
    <property type="entry name" value="Thioredoxin-like_sf"/>
</dbReference>
<evidence type="ECO:0000256" key="3">
    <source>
        <dbReference type="ARBA" id="ARBA00023002"/>
    </source>
</evidence>
<organism evidence="7 8">
    <name type="scientific">Ramlibacter lithotrophicus</name>
    <dbReference type="NCBI Taxonomy" id="2606681"/>
    <lineage>
        <taxon>Bacteria</taxon>
        <taxon>Pseudomonadati</taxon>
        <taxon>Pseudomonadota</taxon>
        <taxon>Betaproteobacteria</taxon>
        <taxon>Burkholderiales</taxon>
        <taxon>Comamonadaceae</taxon>
        <taxon>Ramlibacter</taxon>
    </lineage>
</organism>
<accession>A0A7X6I7U3</accession>
<keyword evidence="8" id="KW-1185">Reference proteome</keyword>
<dbReference type="InterPro" id="IPR012336">
    <property type="entry name" value="Thioredoxin-like_fold"/>
</dbReference>
<evidence type="ECO:0000256" key="4">
    <source>
        <dbReference type="ARBA" id="ARBA00023157"/>
    </source>
</evidence>
<dbReference type="EMBL" id="VTOX01000006">
    <property type="protein sequence ID" value="NKE67584.1"/>
    <property type="molecule type" value="Genomic_DNA"/>
</dbReference>